<keyword evidence="3" id="KW-1185">Reference proteome</keyword>
<sequence length="50" mass="5614">MNGDVGSSRHYSLEIKTDMGKKSRRVNITSRTPKASSDVVERYCGLLLKE</sequence>
<proteinExistence type="predicted"/>
<dbReference type="AlphaFoldDB" id="A0AAD5WK85"/>
<dbReference type="EMBL" id="JAHQIW010007197">
    <property type="protein sequence ID" value="KAJ1372845.1"/>
    <property type="molecule type" value="Genomic_DNA"/>
</dbReference>
<feature type="compositionally biased region" description="Basic and acidic residues" evidence="1">
    <location>
        <begin position="11"/>
        <end position="21"/>
    </location>
</feature>
<name>A0AAD5WK85_PARTN</name>
<evidence type="ECO:0000313" key="3">
    <source>
        <dbReference type="Proteomes" id="UP001196413"/>
    </source>
</evidence>
<feature type="region of interest" description="Disordered" evidence="1">
    <location>
        <begin position="1"/>
        <end position="34"/>
    </location>
</feature>
<organism evidence="2 3">
    <name type="scientific">Parelaphostrongylus tenuis</name>
    <name type="common">Meningeal worm</name>
    <dbReference type="NCBI Taxonomy" id="148309"/>
    <lineage>
        <taxon>Eukaryota</taxon>
        <taxon>Metazoa</taxon>
        <taxon>Ecdysozoa</taxon>
        <taxon>Nematoda</taxon>
        <taxon>Chromadorea</taxon>
        <taxon>Rhabditida</taxon>
        <taxon>Rhabditina</taxon>
        <taxon>Rhabditomorpha</taxon>
        <taxon>Strongyloidea</taxon>
        <taxon>Metastrongylidae</taxon>
        <taxon>Parelaphostrongylus</taxon>
    </lineage>
</organism>
<protein>
    <submittedName>
        <fullName evidence="2">Uncharacterized protein</fullName>
    </submittedName>
</protein>
<accession>A0AAD5WK85</accession>
<gene>
    <name evidence="2" type="ORF">KIN20_035129</name>
</gene>
<evidence type="ECO:0000313" key="2">
    <source>
        <dbReference type="EMBL" id="KAJ1372845.1"/>
    </source>
</evidence>
<evidence type="ECO:0000256" key="1">
    <source>
        <dbReference type="SAM" id="MobiDB-lite"/>
    </source>
</evidence>
<dbReference type="Proteomes" id="UP001196413">
    <property type="component" value="Unassembled WGS sequence"/>
</dbReference>
<comment type="caution">
    <text evidence="2">The sequence shown here is derived from an EMBL/GenBank/DDBJ whole genome shotgun (WGS) entry which is preliminary data.</text>
</comment>
<reference evidence="2" key="1">
    <citation type="submission" date="2021-06" db="EMBL/GenBank/DDBJ databases">
        <title>Parelaphostrongylus tenuis whole genome reference sequence.</title>
        <authorList>
            <person name="Garwood T.J."/>
            <person name="Larsen P.A."/>
            <person name="Fountain-Jones N.M."/>
            <person name="Garbe J.R."/>
            <person name="Macchietto M.G."/>
            <person name="Kania S.A."/>
            <person name="Gerhold R.W."/>
            <person name="Richards J.E."/>
            <person name="Wolf T.M."/>
        </authorList>
    </citation>
    <scope>NUCLEOTIDE SEQUENCE</scope>
    <source>
        <strain evidence="2">MNPRO001-30</strain>
        <tissue evidence="2">Meninges</tissue>
    </source>
</reference>